<dbReference type="GO" id="GO:0003677">
    <property type="term" value="F:DNA binding"/>
    <property type="evidence" value="ECO:0007669"/>
    <property type="project" value="UniProtKB-KW"/>
</dbReference>
<comment type="similarity">
    <text evidence="1">Belongs to the BlaI transcriptional regulatory family.</text>
</comment>
<keyword evidence="4" id="KW-0804">Transcription</keyword>
<gene>
    <name evidence="5" type="ORF">GGR46_003889</name>
</gene>
<accession>A0A7W6JVH9</accession>
<evidence type="ECO:0000256" key="4">
    <source>
        <dbReference type="ARBA" id="ARBA00023163"/>
    </source>
</evidence>
<dbReference type="AlphaFoldDB" id="A0A7W6JVH9"/>
<dbReference type="EMBL" id="JACIEH010000003">
    <property type="protein sequence ID" value="MBB4100317.1"/>
    <property type="molecule type" value="Genomic_DNA"/>
</dbReference>
<dbReference type="Gene3D" id="1.10.10.10">
    <property type="entry name" value="Winged helix-like DNA-binding domain superfamily/Winged helix DNA-binding domain"/>
    <property type="match status" value="1"/>
</dbReference>
<name>A0A7W6JVH9_9SPHN</name>
<dbReference type="InterPro" id="IPR036390">
    <property type="entry name" value="WH_DNA-bd_sf"/>
</dbReference>
<keyword evidence="2" id="KW-0805">Transcription regulation</keyword>
<dbReference type="InterPro" id="IPR005650">
    <property type="entry name" value="BlaI_family"/>
</dbReference>
<dbReference type="RefSeq" id="WP_183999626.1">
    <property type="nucleotide sequence ID" value="NZ_JACIEH010000003.1"/>
</dbReference>
<keyword evidence="6" id="KW-1185">Reference proteome</keyword>
<dbReference type="Proteomes" id="UP000557392">
    <property type="component" value="Unassembled WGS sequence"/>
</dbReference>
<comment type="caution">
    <text evidence="5">The sequence shown here is derived from an EMBL/GenBank/DDBJ whole genome shotgun (WGS) entry which is preliminary data.</text>
</comment>
<evidence type="ECO:0000256" key="3">
    <source>
        <dbReference type="ARBA" id="ARBA00023125"/>
    </source>
</evidence>
<dbReference type="InterPro" id="IPR036388">
    <property type="entry name" value="WH-like_DNA-bd_sf"/>
</dbReference>
<proteinExistence type="inferred from homology"/>
<dbReference type="SUPFAM" id="SSF46785">
    <property type="entry name" value="Winged helix' DNA-binding domain"/>
    <property type="match status" value="1"/>
</dbReference>
<dbReference type="Pfam" id="PF03965">
    <property type="entry name" value="Penicillinase_R"/>
    <property type="match status" value="1"/>
</dbReference>
<organism evidence="5 6">
    <name type="scientific">Sphingomonas kyeonggiensis</name>
    <dbReference type="NCBI Taxonomy" id="1268553"/>
    <lineage>
        <taxon>Bacteria</taxon>
        <taxon>Pseudomonadati</taxon>
        <taxon>Pseudomonadota</taxon>
        <taxon>Alphaproteobacteria</taxon>
        <taxon>Sphingomonadales</taxon>
        <taxon>Sphingomonadaceae</taxon>
        <taxon>Sphingomonas</taxon>
    </lineage>
</organism>
<evidence type="ECO:0000313" key="5">
    <source>
        <dbReference type="EMBL" id="MBB4100317.1"/>
    </source>
</evidence>
<evidence type="ECO:0000256" key="2">
    <source>
        <dbReference type="ARBA" id="ARBA00023015"/>
    </source>
</evidence>
<evidence type="ECO:0000256" key="1">
    <source>
        <dbReference type="ARBA" id="ARBA00011046"/>
    </source>
</evidence>
<sequence length="136" mass="15187">MKRISTYPDREIPLPTEAELEVLGVIWEQGRGTVGSVHFVLNEQRARGYTTVLKLMQIMLAKGLLSRLDKERTHFYLPIVTEAETRAAYVLEISARLFSGSLFALASFALGMTPADEDVDEIRAAIDAHDRPAGRQ</sequence>
<protein>
    <submittedName>
        <fullName evidence="5">Putative transcriptional regulator</fullName>
    </submittedName>
</protein>
<keyword evidence="3" id="KW-0238">DNA-binding</keyword>
<reference evidence="5 6" key="1">
    <citation type="submission" date="2020-08" db="EMBL/GenBank/DDBJ databases">
        <title>Genomic Encyclopedia of Type Strains, Phase IV (KMG-IV): sequencing the most valuable type-strain genomes for metagenomic binning, comparative biology and taxonomic classification.</title>
        <authorList>
            <person name="Goeker M."/>
        </authorList>
    </citation>
    <scope>NUCLEOTIDE SEQUENCE [LARGE SCALE GENOMIC DNA]</scope>
    <source>
        <strain evidence="5 6">DSM 101806</strain>
    </source>
</reference>
<evidence type="ECO:0000313" key="6">
    <source>
        <dbReference type="Proteomes" id="UP000557392"/>
    </source>
</evidence>
<dbReference type="GO" id="GO:0045892">
    <property type="term" value="P:negative regulation of DNA-templated transcription"/>
    <property type="evidence" value="ECO:0007669"/>
    <property type="project" value="InterPro"/>
</dbReference>